<dbReference type="Gene3D" id="3.10.450.540">
    <property type="match status" value="1"/>
</dbReference>
<sequence length="364" mass="41938">MILLKKNPRCLITDELFLEVEWQDDISPMNDPSLFELIETIDDHLLRESHQTIEATLPYLSFYQADLLFSALSQSYGYFTFKKVSLCHLDNKGKGASSEGELFASPYVVPANYTNLLEPFFIAITLDKQFSDFSYNEKREYFVVTVFPTYKRSLKLSESAMPVFPSESDLAKIAHEAKDYNQTSSVKTPNNTKADSRKSNQNSLKIWLILVLISSLAIVSFFLSFSLMGRTNEANKKVTYLNGEIQVLKDSQKIEHQIDVFSRYFIPVYFSGDKQRLLNFLDDGDAKYTEPKKEVVQSVILEKVSKNKSKTFNVVYVLSLKNKDDTYRQIRISFNVKKSKVKPYGFVLISEPEITDYFKDLNNK</sequence>
<dbReference type="RefSeq" id="WP_006740077.1">
    <property type="nucleotide sequence ID" value="NZ_JACEGE010000037.1"/>
</dbReference>
<feature type="transmembrane region" description="Helical" evidence="1">
    <location>
        <begin position="206"/>
        <end position="228"/>
    </location>
</feature>
<accession>A0A7V9WTM8</accession>
<evidence type="ECO:0000313" key="3">
    <source>
        <dbReference type="Proteomes" id="UP000524462"/>
    </source>
</evidence>
<dbReference type="EMBL" id="JACEGE010000037">
    <property type="protein sequence ID" value="MBA2796841.1"/>
    <property type="molecule type" value="Genomic_DNA"/>
</dbReference>
<gene>
    <name evidence="2" type="ORF">H1B29_10215</name>
</gene>
<keyword evidence="1" id="KW-0812">Transmembrane</keyword>
<dbReference type="CDD" id="cd16427">
    <property type="entry name" value="TraM-like"/>
    <property type="match status" value="1"/>
</dbReference>
<reference evidence="2 3" key="1">
    <citation type="submission" date="2020-07" db="EMBL/GenBank/DDBJ databases">
        <title>Molecular and genomic characterization of Streptococcus porcinus isolated from diseased swine in Brazil.</title>
        <authorList>
            <person name="Moreno L.Z."/>
            <person name="Matajira C.E.C."/>
            <person name="Poor A.P."/>
            <person name="Dutra M.C."/>
            <person name="Moreno A.M."/>
        </authorList>
    </citation>
    <scope>NUCLEOTIDE SEQUENCE [LARGE SCALE GENOMIC DNA]</scope>
    <source>
        <strain evidence="2 3">SP0816-2</strain>
    </source>
</reference>
<name>A0A7V9WTM8_STRPO</name>
<proteinExistence type="predicted"/>
<evidence type="ECO:0000256" key="1">
    <source>
        <dbReference type="SAM" id="Phobius"/>
    </source>
</evidence>
<comment type="caution">
    <text evidence="2">The sequence shown here is derived from an EMBL/GenBank/DDBJ whole genome shotgun (WGS) entry which is preliminary data.</text>
</comment>
<keyword evidence="1" id="KW-0472">Membrane</keyword>
<keyword evidence="1" id="KW-1133">Transmembrane helix</keyword>
<protein>
    <submittedName>
        <fullName evidence="2">Uncharacterized protein</fullName>
    </submittedName>
</protein>
<evidence type="ECO:0000313" key="2">
    <source>
        <dbReference type="EMBL" id="MBA2796841.1"/>
    </source>
</evidence>
<dbReference type="AlphaFoldDB" id="A0A7V9WTM8"/>
<dbReference type="Proteomes" id="UP000524462">
    <property type="component" value="Unassembled WGS sequence"/>
</dbReference>
<organism evidence="2 3">
    <name type="scientific">Streptococcus porcinus</name>
    <dbReference type="NCBI Taxonomy" id="1340"/>
    <lineage>
        <taxon>Bacteria</taxon>
        <taxon>Bacillati</taxon>
        <taxon>Bacillota</taxon>
        <taxon>Bacilli</taxon>
        <taxon>Lactobacillales</taxon>
        <taxon>Streptococcaceae</taxon>
        <taxon>Streptococcus</taxon>
    </lineage>
</organism>